<evidence type="ECO:0000313" key="3">
    <source>
        <dbReference type="EMBL" id="EHQ29020.1"/>
    </source>
</evidence>
<dbReference type="AlphaFoldDB" id="H1Y7D3"/>
<evidence type="ECO:0000259" key="2">
    <source>
        <dbReference type="Pfam" id="PF14206"/>
    </source>
</evidence>
<protein>
    <recommendedName>
        <fullName evidence="2">Cysteine-rich CPCC domain-containing protein</fullName>
    </recommendedName>
</protein>
<dbReference type="RefSeq" id="WP_008510030.1">
    <property type="nucleotide sequence ID" value="NZ_CM001403.1"/>
</dbReference>
<evidence type="ECO:0000256" key="1">
    <source>
        <dbReference type="SAM" id="Coils"/>
    </source>
</evidence>
<keyword evidence="4" id="KW-1185">Reference proteome</keyword>
<gene>
    <name evidence="3" type="ORF">Mucpa_4937</name>
</gene>
<dbReference type="EMBL" id="CM001403">
    <property type="protein sequence ID" value="EHQ29020.1"/>
    <property type="molecule type" value="Genomic_DNA"/>
</dbReference>
<name>H1Y7D3_9SPHI</name>
<organism evidence="3 4">
    <name type="scientific">Mucilaginibacter paludis DSM 18603</name>
    <dbReference type="NCBI Taxonomy" id="714943"/>
    <lineage>
        <taxon>Bacteria</taxon>
        <taxon>Pseudomonadati</taxon>
        <taxon>Bacteroidota</taxon>
        <taxon>Sphingobacteriia</taxon>
        <taxon>Sphingobacteriales</taxon>
        <taxon>Sphingobacteriaceae</taxon>
        <taxon>Mucilaginibacter</taxon>
    </lineage>
</organism>
<dbReference type="Proteomes" id="UP000002774">
    <property type="component" value="Chromosome"/>
</dbReference>
<accession>H1Y7D3</accession>
<dbReference type="HOGENOM" id="CLU_136132_0_0_10"/>
<evidence type="ECO:0000313" key="4">
    <source>
        <dbReference type="Proteomes" id="UP000002774"/>
    </source>
</evidence>
<proteinExistence type="predicted"/>
<feature type="domain" description="Cysteine-rich CPCC" evidence="2">
    <location>
        <begin position="91"/>
        <end position="154"/>
    </location>
</feature>
<feature type="coiled-coil region" evidence="1">
    <location>
        <begin position="26"/>
        <end position="53"/>
    </location>
</feature>
<sequence length="165" mass="19251">MILRRKEAIILSSFFKFFSLSEDARMAEIENALAEFSLEIEDVSAEISNYRARKHIEHRFSFFTNNYLQTFLHNHIGTTVEVKGRSPKLLPCVCCGYETLIGIGWEICNVCYWEDDGVTELHKISSANHMSLFEAKENFKKLGVKLEERLKYVDPDRMLQFEKSK</sequence>
<dbReference type="InterPro" id="IPR025983">
    <property type="entry name" value="Cys_rich_CPCC"/>
</dbReference>
<dbReference type="Pfam" id="PF14206">
    <property type="entry name" value="Cys_rich_CPCC"/>
    <property type="match status" value="1"/>
</dbReference>
<keyword evidence="1" id="KW-0175">Coiled coil</keyword>
<reference evidence="3" key="1">
    <citation type="submission" date="2011-09" db="EMBL/GenBank/DDBJ databases">
        <title>The permanent draft genome of Mucilaginibacter paludis DSM 18603.</title>
        <authorList>
            <consortium name="US DOE Joint Genome Institute (JGI-PGF)"/>
            <person name="Lucas S."/>
            <person name="Han J."/>
            <person name="Lapidus A."/>
            <person name="Bruce D."/>
            <person name="Goodwin L."/>
            <person name="Pitluck S."/>
            <person name="Peters L."/>
            <person name="Kyrpides N."/>
            <person name="Mavromatis K."/>
            <person name="Ivanova N."/>
            <person name="Mikhailova N."/>
            <person name="Held B."/>
            <person name="Detter J.C."/>
            <person name="Tapia R."/>
            <person name="Han C."/>
            <person name="Land M."/>
            <person name="Hauser L."/>
            <person name="Markowitz V."/>
            <person name="Cheng J.-F."/>
            <person name="Hugenholtz P."/>
            <person name="Woyke T."/>
            <person name="Wu D."/>
            <person name="Tindall B."/>
            <person name="Brambilla E."/>
            <person name="Klenk H.-P."/>
            <person name="Eisen J.A."/>
        </authorList>
    </citation>
    <scope>NUCLEOTIDE SEQUENCE [LARGE SCALE GENOMIC DNA]</scope>
    <source>
        <strain evidence="3">DSM 18603</strain>
    </source>
</reference>